<dbReference type="EMBL" id="BAAAQB010000008">
    <property type="protein sequence ID" value="GAA2127694.1"/>
    <property type="molecule type" value="Genomic_DNA"/>
</dbReference>
<evidence type="ECO:0000313" key="5">
    <source>
        <dbReference type="Proteomes" id="UP001500102"/>
    </source>
</evidence>
<organism evidence="4 5">
    <name type="scientific">Arthrobacter humicola</name>
    <dbReference type="NCBI Taxonomy" id="409291"/>
    <lineage>
        <taxon>Bacteria</taxon>
        <taxon>Bacillati</taxon>
        <taxon>Actinomycetota</taxon>
        <taxon>Actinomycetes</taxon>
        <taxon>Micrococcales</taxon>
        <taxon>Micrococcaceae</taxon>
        <taxon>Arthrobacter</taxon>
    </lineage>
</organism>
<feature type="compositionally biased region" description="Low complexity" evidence="1">
    <location>
        <begin position="35"/>
        <end position="57"/>
    </location>
</feature>
<feature type="chain" id="PRO_5045558409" description="LysM domain-containing protein" evidence="2">
    <location>
        <begin position="28"/>
        <end position="190"/>
    </location>
</feature>
<dbReference type="CDD" id="cd00118">
    <property type="entry name" value="LysM"/>
    <property type="match status" value="2"/>
</dbReference>
<sequence length="190" mass="19070">MSHGPGASRLVPAAAILAAFLAGLLTACGSGADASGGPAAGRPAAAVPASPAASPSPAVLPGTTEMNGYFLPMRYTAADGDTWEGIAAHFRMTPEILRSFNEPVPLAAGQVVDLRGVDVPQLGAGGHVTGQDGQGRLLYRTVPGDTPSGIASRYGVPLHALRMANLDLLTGGEWIPPAGTTVTIPNAPTD</sequence>
<proteinExistence type="predicted"/>
<feature type="domain" description="LysM" evidence="3">
    <location>
        <begin position="139"/>
        <end position="185"/>
    </location>
</feature>
<dbReference type="InterPro" id="IPR036779">
    <property type="entry name" value="LysM_dom_sf"/>
</dbReference>
<protein>
    <recommendedName>
        <fullName evidence="3">LysM domain-containing protein</fullName>
    </recommendedName>
</protein>
<feature type="signal peptide" evidence="2">
    <location>
        <begin position="1"/>
        <end position="27"/>
    </location>
</feature>
<comment type="caution">
    <text evidence="4">The sequence shown here is derived from an EMBL/GenBank/DDBJ whole genome shotgun (WGS) entry which is preliminary data.</text>
</comment>
<reference evidence="5" key="1">
    <citation type="journal article" date="2019" name="Int. J. Syst. Evol. Microbiol.">
        <title>The Global Catalogue of Microorganisms (GCM) 10K type strain sequencing project: providing services to taxonomists for standard genome sequencing and annotation.</title>
        <authorList>
            <consortium name="The Broad Institute Genomics Platform"/>
            <consortium name="The Broad Institute Genome Sequencing Center for Infectious Disease"/>
            <person name="Wu L."/>
            <person name="Ma J."/>
        </authorList>
    </citation>
    <scope>NUCLEOTIDE SEQUENCE [LARGE SCALE GENOMIC DNA]</scope>
    <source>
        <strain evidence="5">JCM 15921</strain>
    </source>
</reference>
<dbReference type="InterPro" id="IPR018392">
    <property type="entry name" value="LysM"/>
</dbReference>
<evidence type="ECO:0000313" key="4">
    <source>
        <dbReference type="EMBL" id="GAA2127694.1"/>
    </source>
</evidence>
<keyword evidence="2" id="KW-0732">Signal</keyword>
<dbReference type="Gene3D" id="3.10.350.10">
    <property type="entry name" value="LysM domain"/>
    <property type="match status" value="1"/>
</dbReference>
<feature type="domain" description="LysM" evidence="3">
    <location>
        <begin position="75"/>
        <end position="112"/>
    </location>
</feature>
<evidence type="ECO:0000256" key="1">
    <source>
        <dbReference type="SAM" id="MobiDB-lite"/>
    </source>
</evidence>
<feature type="region of interest" description="Disordered" evidence="1">
    <location>
        <begin position="35"/>
        <end position="59"/>
    </location>
</feature>
<name>A0ABP5K5U8_9MICC</name>
<accession>A0ABP5K5U8</accession>
<evidence type="ECO:0000259" key="3">
    <source>
        <dbReference type="Pfam" id="PF01476"/>
    </source>
</evidence>
<dbReference type="Proteomes" id="UP001500102">
    <property type="component" value="Unassembled WGS sequence"/>
</dbReference>
<dbReference type="Pfam" id="PF01476">
    <property type="entry name" value="LysM"/>
    <property type="match status" value="2"/>
</dbReference>
<keyword evidence="5" id="KW-1185">Reference proteome</keyword>
<evidence type="ECO:0000256" key="2">
    <source>
        <dbReference type="SAM" id="SignalP"/>
    </source>
</evidence>
<gene>
    <name evidence="4" type="ORF">GCM10009825_06120</name>
</gene>